<evidence type="ECO:0000313" key="1">
    <source>
        <dbReference type="EMBL" id="ABN94206.1"/>
    </source>
</evidence>
<dbReference type="Proteomes" id="UP000006738">
    <property type="component" value="Chromosome II"/>
</dbReference>
<organism evidence="1 2">
    <name type="scientific">Burkholderia pseudomallei (strain 1106a)</name>
    <dbReference type="NCBI Taxonomy" id="357348"/>
    <lineage>
        <taxon>Bacteria</taxon>
        <taxon>Pseudomonadati</taxon>
        <taxon>Pseudomonadota</taxon>
        <taxon>Betaproteobacteria</taxon>
        <taxon>Burkholderiales</taxon>
        <taxon>Burkholderiaceae</taxon>
        <taxon>Burkholderia</taxon>
        <taxon>pseudomallei group</taxon>
    </lineage>
</organism>
<accession>A3P7L4</accession>
<evidence type="ECO:0000313" key="2">
    <source>
        <dbReference type="Proteomes" id="UP000006738"/>
    </source>
</evidence>
<sequence length="37" mass="4189">MRDESNGSFDTRSRAEISANISKFLVNIFACNLLRIV</sequence>
<reference evidence="2" key="1">
    <citation type="submission" date="2007-02" db="EMBL/GenBank/DDBJ databases">
        <authorList>
            <person name="DeShazer D."/>
            <person name="Woods D.E."/>
            <person name="Nierman W.C."/>
        </authorList>
    </citation>
    <scope>NUCLEOTIDE SEQUENCE [LARGE SCALE GENOMIC DNA]</scope>
    <source>
        <strain evidence="2">1106a</strain>
    </source>
</reference>
<proteinExistence type="predicted"/>
<dbReference type="EMBL" id="CP000573">
    <property type="protein sequence ID" value="ABN94206.1"/>
    <property type="molecule type" value="Genomic_DNA"/>
</dbReference>
<name>A3P7L4_BURP0</name>
<gene>
    <name evidence="1" type="ordered locus">BURPS1106A_A2291</name>
</gene>
<dbReference type="HOGENOM" id="CLU_3341320_0_0_4"/>
<dbReference type="KEGG" id="bpl:BURPS1106A_A2291"/>
<protein>
    <submittedName>
        <fullName evidence="1">Uncharacterized protein</fullName>
    </submittedName>
</protein>
<dbReference type="AlphaFoldDB" id="A3P7L4"/>